<evidence type="ECO:0000313" key="1">
    <source>
        <dbReference type="EMBL" id="KAA8499127.1"/>
    </source>
</evidence>
<evidence type="ECO:0008006" key="3">
    <source>
        <dbReference type="Google" id="ProtNLM"/>
    </source>
</evidence>
<evidence type="ECO:0000313" key="2">
    <source>
        <dbReference type="Proteomes" id="UP000324585"/>
    </source>
</evidence>
<gene>
    <name evidence="1" type="ORF">FVE85_6712</name>
</gene>
<dbReference type="GO" id="GO:0035770">
    <property type="term" value="C:ribonucleoprotein granule"/>
    <property type="evidence" value="ECO:0007669"/>
    <property type="project" value="TreeGrafter"/>
</dbReference>
<dbReference type="InterPro" id="IPR050870">
    <property type="entry name" value="FAST_kinase"/>
</dbReference>
<reference evidence="2" key="1">
    <citation type="journal article" date="2019" name="Nat. Commun.">
        <title>Expansion of phycobilisome linker gene families in mesophilic red algae.</title>
        <authorList>
            <person name="Lee J."/>
            <person name="Kim D."/>
            <person name="Bhattacharya D."/>
            <person name="Yoon H.S."/>
        </authorList>
    </citation>
    <scope>NUCLEOTIDE SEQUENCE [LARGE SCALE GENOMIC DNA]</scope>
    <source>
        <strain evidence="2">CCMP 1328</strain>
    </source>
</reference>
<dbReference type="GO" id="GO:0044528">
    <property type="term" value="P:regulation of mitochondrial mRNA stability"/>
    <property type="evidence" value="ECO:0007669"/>
    <property type="project" value="TreeGrafter"/>
</dbReference>
<name>A0A5J4Z8Y8_PORPP</name>
<organism evidence="1 2">
    <name type="scientific">Porphyridium purpureum</name>
    <name type="common">Red alga</name>
    <name type="synonym">Porphyridium cruentum</name>
    <dbReference type="NCBI Taxonomy" id="35688"/>
    <lineage>
        <taxon>Eukaryota</taxon>
        <taxon>Rhodophyta</taxon>
        <taxon>Bangiophyceae</taxon>
        <taxon>Porphyridiales</taxon>
        <taxon>Porphyridiaceae</taxon>
        <taxon>Porphyridium</taxon>
    </lineage>
</organism>
<dbReference type="PANTHER" id="PTHR21228:SF40">
    <property type="entry name" value="LD45607P"/>
    <property type="match status" value="1"/>
</dbReference>
<dbReference type="PANTHER" id="PTHR21228">
    <property type="entry name" value="FAST LEU-RICH DOMAIN-CONTAINING"/>
    <property type="match status" value="1"/>
</dbReference>
<dbReference type="GO" id="GO:0000963">
    <property type="term" value="P:mitochondrial RNA processing"/>
    <property type="evidence" value="ECO:0007669"/>
    <property type="project" value="TreeGrafter"/>
</dbReference>
<protein>
    <recommendedName>
        <fullName evidence="3">Tbc2 translation factor, chloroplastic</fullName>
    </recommendedName>
</protein>
<dbReference type="AlphaFoldDB" id="A0A5J4Z8Y8"/>
<sequence>MWLVGSNCFLSDISSSHMTCFACGATAVEALRVKKPGDRRCRVSFAASLRSNRRTGSLGRLRKQAEADNKSRTARIRMQEQSYVAGNFGVLDPKLGTRIQVQPRVMKELPMVGEHPARERIRELKRSIPEKRYEFKAWFIQVMTFIAMPDYNAYAANHILKVLLEFADQSDLHKKYMTEFIQQSSFCEVYQQRMFKIWQGRVQHRHLANLINNAGLLKMRLSEAFLVKWYEVAMTHKDKKRIKLMPEHFDRFRAIPSFQHLQLSLVMRGFADLNIRPPNFFMQAWFEAFQREERFFVGATLGHVMWGLGTLEITPTSEFVESWCYAFEKQGRRGVSKGWFDIYSLSVSLWGFAKLGIKPSQSTITTWTNLMTEALLNQRDADAVTAHAIANAWWGMGVLKVSFPDALLRPYFYRFEAEDKAHLRADALSQILWSYGCIPPKITPDFVKHLAVWCSAFRREDVYVRQGFSATQLSKMAWAFGRVQIMMDDETLYAWYDAFDREQNHFTARELAIVLWMFGKLRIFPDAGFWKTWCERFAALGRSDGGDRPTFPDLANVLHALARLELVPSTAFLLTWNHHFQALKNDRMELDAVSWQKLEWACSRLNLPPLISDVKDPSQSDA</sequence>
<dbReference type="GO" id="GO:0005759">
    <property type="term" value="C:mitochondrial matrix"/>
    <property type="evidence" value="ECO:0007669"/>
    <property type="project" value="TreeGrafter"/>
</dbReference>
<dbReference type="Proteomes" id="UP000324585">
    <property type="component" value="Unassembled WGS sequence"/>
</dbReference>
<keyword evidence="2" id="KW-1185">Reference proteome</keyword>
<comment type="caution">
    <text evidence="1">The sequence shown here is derived from an EMBL/GenBank/DDBJ whole genome shotgun (WGS) entry which is preliminary data.</text>
</comment>
<proteinExistence type="predicted"/>
<accession>A0A5J4Z8Y8</accession>
<dbReference type="GO" id="GO:0003723">
    <property type="term" value="F:RNA binding"/>
    <property type="evidence" value="ECO:0007669"/>
    <property type="project" value="TreeGrafter"/>
</dbReference>
<dbReference type="EMBL" id="VRMN01000001">
    <property type="protein sequence ID" value="KAA8499127.1"/>
    <property type="molecule type" value="Genomic_DNA"/>
</dbReference>